<reference evidence="4" key="1">
    <citation type="submission" date="2020-07" db="EMBL/GenBank/DDBJ databases">
        <title>Metabolic diversity and evolutionary history of the archaeal phylum ###Micrarchaeota### uncovered from a freshwater lake metagenome.</title>
        <authorList>
            <person name="Kadnikov V.V."/>
            <person name="Savvichev A.S."/>
            <person name="Mardanov A.V."/>
            <person name="Beletsky A.V."/>
            <person name="Chupakov A.V."/>
            <person name="Kokryatskaya N.M."/>
            <person name="Pimenov N.V."/>
            <person name="Ravin N.V."/>
        </authorList>
    </citation>
    <scope>NUCLEOTIDE SEQUENCE [LARGE SCALE GENOMIC DNA]</scope>
</reference>
<keyword evidence="1" id="KW-1133">Transmembrane helix</keyword>
<dbReference type="EMBL" id="CP058998">
    <property type="protein sequence ID" value="QLJ52509.1"/>
    <property type="molecule type" value="Genomic_DNA"/>
</dbReference>
<feature type="domain" description="DUF7343" evidence="2">
    <location>
        <begin position="94"/>
        <end position="155"/>
    </location>
</feature>
<keyword evidence="1" id="KW-0812">Transmembrane</keyword>
<keyword evidence="1" id="KW-0472">Membrane</keyword>
<evidence type="ECO:0000256" key="1">
    <source>
        <dbReference type="SAM" id="Phobius"/>
    </source>
</evidence>
<organism evidence="3 4">
    <name type="scientific">Fermentimicrarchaeum limneticum</name>
    <dbReference type="NCBI Taxonomy" id="2795018"/>
    <lineage>
        <taxon>Archaea</taxon>
        <taxon>Candidatus Micrarchaeota</taxon>
        <taxon>Candidatus Fermentimicrarchaeales</taxon>
        <taxon>Candidatus Fermentimicrarchaeaceae</taxon>
        <taxon>Candidatus Fermentimicrarchaeum</taxon>
    </lineage>
</organism>
<evidence type="ECO:0000313" key="4">
    <source>
        <dbReference type="Proteomes" id="UP000510821"/>
    </source>
</evidence>
<dbReference type="KEGG" id="flt:Sv326_0334"/>
<name>A0A7D5XJE3_FERL1</name>
<feature type="transmembrane region" description="Helical" evidence="1">
    <location>
        <begin position="7"/>
        <end position="24"/>
    </location>
</feature>
<feature type="transmembrane region" description="Helical" evidence="1">
    <location>
        <begin position="53"/>
        <end position="73"/>
    </location>
</feature>
<protein>
    <submittedName>
        <fullName evidence="3">Transcriptional regulator, MarR family</fullName>
    </submittedName>
</protein>
<dbReference type="Pfam" id="PF24034">
    <property type="entry name" value="DUF7343"/>
    <property type="match status" value="1"/>
</dbReference>
<evidence type="ECO:0000259" key="2">
    <source>
        <dbReference type="Pfam" id="PF24034"/>
    </source>
</evidence>
<dbReference type="AlphaFoldDB" id="A0A7D5XJE3"/>
<proteinExistence type="predicted"/>
<evidence type="ECO:0000313" key="3">
    <source>
        <dbReference type="EMBL" id="QLJ52509.1"/>
    </source>
</evidence>
<dbReference type="Proteomes" id="UP000510821">
    <property type="component" value="Chromosome"/>
</dbReference>
<accession>A0A7D5XJE3</accession>
<gene>
    <name evidence="3" type="ORF">Sv326_0334</name>
</gene>
<dbReference type="InterPro" id="IPR055767">
    <property type="entry name" value="DUF7343"/>
</dbReference>
<sequence length="165" mass="18733">MKSNLRILLGLFVVVFLYLILYGLPNFIKQTNPTQCTVNGECQHEERMNLLTYLSPIFIAVGFVLGAVAFYLFTENKKTEYVEVKPNPEALLKLLSQEERKVVSKIAEEGGKALQSEISLLEGMGKVKSHRITERLEKRGIVEKEQHGKTNLVKLSKELKEVLVK</sequence>